<evidence type="ECO:0000313" key="2">
    <source>
        <dbReference type="EMBL" id="DAF59773.1"/>
    </source>
</evidence>
<reference evidence="2" key="1">
    <citation type="journal article" date="2021" name="Proc. Natl. Acad. Sci. U.S.A.">
        <title>A Catalog of Tens of Thousands of Viruses from Human Metagenomes Reveals Hidden Associations with Chronic Diseases.</title>
        <authorList>
            <person name="Tisza M.J."/>
            <person name="Buck C.B."/>
        </authorList>
    </citation>
    <scope>NUCLEOTIDE SEQUENCE</scope>
    <source>
        <strain evidence="2">Ct47y1</strain>
    </source>
</reference>
<feature type="domain" description="Endonuclease GajA/Old nuclease/RecF-like AAA" evidence="1">
    <location>
        <begin position="61"/>
        <end position="317"/>
    </location>
</feature>
<organism evidence="2">
    <name type="scientific">Siphoviridae sp. ct47y1</name>
    <dbReference type="NCBI Taxonomy" id="2827775"/>
    <lineage>
        <taxon>Viruses</taxon>
        <taxon>Duplodnaviria</taxon>
        <taxon>Heunggongvirae</taxon>
        <taxon>Uroviricota</taxon>
        <taxon>Caudoviricetes</taxon>
    </lineage>
</organism>
<dbReference type="EMBL" id="BK032777">
    <property type="protein sequence ID" value="DAF59773.1"/>
    <property type="molecule type" value="Genomic_DNA"/>
</dbReference>
<dbReference type="Pfam" id="PF13175">
    <property type="entry name" value="AAA_15"/>
    <property type="match status" value="1"/>
</dbReference>
<dbReference type="PANTHER" id="PTHR43581">
    <property type="entry name" value="ATP/GTP PHOSPHATASE"/>
    <property type="match status" value="1"/>
</dbReference>
<proteinExistence type="predicted"/>
<dbReference type="PANTHER" id="PTHR43581:SF2">
    <property type="entry name" value="EXCINUCLEASE ATPASE SUBUNIT"/>
    <property type="match status" value="1"/>
</dbReference>
<dbReference type="InterPro" id="IPR051396">
    <property type="entry name" value="Bact_Antivir_Def_Nuclease"/>
</dbReference>
<dbReference type="SUPFAM" id="SSF52540">
    <property type="entry name" value="P-loop containing nucleoside triphosphate hydrolases"/>
    <property type="match status" value="1"/>
</dbReference>
<accession>A0A8S5T8V9</accession>
<dbReference type="Gene3D" id="3.40.50.300">
    <property type="entry name" value="P-loop containing nucleotide triphosphate hydrolases"/>
    <property type="match status" value="1"/>
</dbReference>
<protein>
    <submittedName>
        <fullName evidence="2">AAA domain protein</fullName>
    </submittedName>
</protein>
<name>A0A8S5T8V9_9CAUD</name>
<dbReference type="InterPro" id="IPR027417">
    <property type="entry name" value="P-loop_NTPase"/>
</dbReference>
<evidence type="ECO:0000259" key="1">
    <source>
        <dbReference type="Pfam" id="PF13175"/>
    </source>
</evidence>
<dbReference type="InterPro" id="IPR041685">
    <property type="entry name" value="AAA_GajA/Old/RecF-like"/>
</dbReference>
<sequence length="408" mass="46899">MAHLKVINFGAIKSADIEIKKYNFFIGHTSSGKSTIAKLIAIFNNSIFWAIKEGNFKAFTNLLEKYNINFSFDSSTKIQYRNEKYIWEIELNKFHSNYKDADLMEMANTSESYDFILKFIEKKESESSLKDLIDALKNSIKDDKLKKENAFFSNFIKPLLMSVIYEECIPVYIPAERLLISTFSNSIFSLLQAGASIPDCIKDFGSLYEKARMQYKNIDIDILNIQVSFNNNGDTIYLTNEHKELKLSQASSGIQSIIPLWTVFNQYVESKKKQMLVIEEPELNLFPSTQHFLIDWIMRKMRKSNGSIVITTHSPYVLSVVDNLIFAQEVLKKSNNKKLVLPKIKELIPSMALIDFDDVSSYFFHSNGTVKDIRDTDIKSLGAEYIDEASNELGHIFDELCNIERDGL</sequence>